<comment type="caution">
    <text evidence="1">The sequence shown here is derived from an EMBL/GenBank/DDBJ whole genome shotgun (WGS) entry which is preliminary data.</text>
</comment>
<dbReference type="EMBL" id="CM042884">
    <property type="protein sequence ID" value="KAI4370092.1"/>
    <property type="molecule type" value="Genomic_DNA"/>
</dbReference>
<sequence>MASAIFASMNFPASPTTLAKLTNTGHPATRAMLSYPCSVKKMVVASSARGQVGKASDEDVDYSLRPVSPGECVRKLYYSINTKDEEDHCRRLQEIMAFLEQLTTAMGKNVKFFYLQEFHEDGDAAWASWHLGFLESPQVVIPFVQRIYLMFLVPFIKPLLSSYINIGKFVVHAIGSILSVLKVFLKLLFN</sequence>
<dbReference type="Proteomes" id="UP001057402">
    <property type="component" value="Chromosome 5"/>
</dbReference>
<name>A0ACB9QTD4_9MYRT</name>
<gene>
    <name evidence="1" type="ORF">MLD38_018474</name>
</gene>
<organism evidence="1 2">
    <name type="scientific">Melastoma candidum</name>
    <dbReference type="NCBI Taxonomy" id="119954"/>
    <lineage>
        <taxon>Eukaryota</taxon>
        <taxon>Viridiplantae</taxon>
        <taxon>Streptophyta</taxon>
        <taxon>Embryophyta</taxon>
        <taxon>Tracheophyta</taxon>
        <taxon>Spermatophyta</taxon>
        <taxon>Magnoliopsida</taxon>
        <taxon>eudicotyledons</taxon>
        <taxon>Gunneridae</taxon>
        <taxon>Pentapetalae</taxon>
        <taxon>rosids</taxon>
        <taxon>malvids</taxon>
        <taxon>Myrtales</taxon>
        <taxon>Melastomataceae</taxon>
        <taxon>Melastomatoideae</taxon>
        <taxon>Melastomateae</taxon>
        <taxon>Melastoma</taxon>
    </lineage>
</organism>
<keyword evidence="2" id="KW-1185">Reference proteome</keyword>
<evidence type="ECO:0000313" key="1">
    <source>
        <dbReference type="EMBL" id="KAI4370092.1"/>
    </source>
</evidence>
<accession>A0ACB9QTD4</accession>
<protein>
    <submittedName>
        <fullName evidence="1">Uncharacterized protein</fullName>
    </submittedName>
</protein>
<proteinExistence type="predicted"/>
<reference evidence="2" key="1">
    <citation type="journal article" date="2023" name="Front. Plant Sci.">
        <title>Chromosomal-level genome assembly of Melastoma candidum provides insights into trichome evolution.</title>
        <authorList>
            <person name="Zhong Y."/>
            <person name="Wu W."/>
            <person name="Sun C."/>
            <person name="Zou P."/>
            <person name="Liu Y."/>
            <person name="Dai S."/>
            <person name="Zhou R."/>
        </authorList>
    </citation>
    <scope>NUCLEOTIDE SEQUENCE [LARGE SCALE GENOMIC DNA]</scope>
</reference>
<evidence type="ECO:0000313" key="2">
    <source>
        <dbReference type="Proteomes" id="UP001057402"/>
    </source>
</evidence>